<dbReference type="InterPro" id="IPR000620">
    <property type="entry name" value="EamA_dom"/>
</dbReference>
<dbReference type="GO" id="GO:0022857">
    <property type="term" value="F:transmembrane transporter activity"/>
    <property type="evidence" value="ECO:0007669"/>
    <property type="project" value="InterPro"/>
</dbReference>
<dbReference type="GO" id="GO:0009245">
    <property type="term" value="P:lipid A biosynthetic process"/>
    <property type="evidence" value="ECO:0007669"/>
    <property type="project" value="UniProtKB-KW"/>
</dbReference>
<protein>
    <recommendedName>
        <fullName evidence="12">EamA domain-containing protein</fullName>
    </recommendedName>
</protein>
<keyword evidence="14" id="KW-1185">Reference proteome</keyword>
<evidence type="ECO:0000256" key="9">
    <source>
        <dbReference type="ARBA" id="ARBA00023098"/>
    </source>
</evidence>
<accession>A0A9W6LAS0</accession>
<dbReference type="Gene3D" id="1.10.3730.20">
    <property type="match status" value="1"/>
</dbReference>
<dbReference type="InterPro" id="IPR037185">
    <property type="entry name" value="EmrE-like"/>
</dbReference>
<name>A0A9W6LAS0_9BACT</name>
<dbReference type="RefSeq" id="WP_281796188.1">
    <property type="nucleotide sequence ID" value="NZ_BSDR01000001.1"/>
</dbReference>
<evidence type="ECO:0000313" key="14">
    <source>
        <dbReference type="Proteomes" id="UP001144372"/>
    </source>
</evidence>
<dbReference type="GO" id="GO:0005886">
    <property type="term" value="C:plasma membrane"/>
    <property type="evidence" value="ECO:0007669"/>
    <property type="project" value="UniProtKB-SubCell"/>
</dbReference>
<keyword evidence="4" id="KW-0997">Cell inner membrane</keyword>
<dbReference type="GO" id="GO:0009103">
    <property type="term" value="P:lipopolysaccharide biosynthetic process"/>
    <property type="evidence" value="ECO:0007669"/>
    <property type="project" value="UniProtKB-KW"/>
</dbReference>
<evidence type="ECO:0000259" key="12">
    <source>
        <dbReference type="Pfam" id="PF00892"/>
    </source>
</evidence>
<evidence type="ECO:0000256" key="4">
    <source>
        <dbReference type="ARBA" id="ARBA00022519"/>
    </source>
</evidence>
<organism evidence="13 14">
    <name type="scientific">Desulforhabdus amnigena</name>
    <dbReference type="NCBI Taxonomy" id="40218"/>
    <lineage>
        <taxon>Bacteria</taxon>
        <taxon>Pseudomonadati</taxon>
        <taxon>Thermodesulfobacteriota</taxon>
        <taxon>Syntrophobacteria</taxon>
        <taxon>Syntrophobacterales</taxon>
        <taxon>Syntrophobacteraceae</taxon>
        <taxon>Desulforhabdus</taxon>
    </lineage>
</organism>
<evidence type="ECO:0000256" key="10">
    <source>
        <dbReference type="ARBA" id="ARBA00023136"/>
    </source>
</evidence>
<evidence type="ECO:0000256" key="11">
    <source>
        <dbReference type="SAM" id="Phobius"/>
    </source>
</evidence>
<feature type="transmembrane region" description="Helical" evidence="11">
    <location>
        <begin position="77"/>
        <end position="97"/>
    </location>
</feature>
<keyword evidence="5" id="KW-0441">Lipid A biosynthesis</keyword>
<keyword evidence="10 11" id="KW-0472">Membrane</keyword>
<keyword evidence="8 11" id="KW-1133">Transmembrane helix</keyword>
<evidence type="ECO:0000256" key="2">
    <source>
        <dbReference type="ARBA" id="ARBA00022475"/>
    </source>
</evidence>
<proteinExistence type="predicted"/>
<evidence type="ECO:0000256" key="3">
    <source>
        <dbReference type="ARBA" id="ARBA00022516"/>
    </source>
</evidence>
<evidence type="ECO:0000313" key="13">
    <source>
        <dbReference type="EMBL" id="GLI36031.1"/>
    </source>
</evidence>
<keyword evidence="2" id="KW-1003">Cell membrane</keyword>
<evidence type="ECO:0000256" key="7">
    <source>
        <dbReference type="ARBA" id="ARBA00022985"/>
    </source>
</evidence>
<feature type="transmembrane region" description="Helical" evidence="11">
    <location>
        <begin position="103"/>
        <end position="121"/>
    </location>
</feature>
<comment type="subcellular location">
    <subcellularLocation>
        <location evidence="1">Cell membrane</location>
        <topology evidence="1">Multi-pass membrane protein</topology>
    </subcellularLocation>
</comment>
<keyword evidence="6 11" id="KW-0812">Transmembrane</keyword>
<keyword evidence="9" id="KW-0443">Lipid metabolism</keyword>
<reference evidence="13" key="1">
    <citation type="submission" date="2022-12" db="EMBL/GenBank/DDBJ databases">
        <title>Reference genome sequencing for broad-spectrum identification of bacterial and archaeal isolates by mass spectrometry.</title>
        <authorList>
            <person name="Sekiguchi Y."/>
            <person name="Tourlousse D.M."/>
        </authorList>
    </citation>
    <scope>NUCLEOTIDE SEQUENCE</scope>
    <source>
        <strain evidence="13">ASRB1</strain>
    </source>
</reference>
<dbReference type="Pfam" id="PF00892">
    <property type="entry name" value="EamA"/>
    <property type="match status" value="1"/>
</dbReference>
<dbReference type="AlphaFoldDB" id="A0A9W6LAS0"/>
<evidence type="ECO:0000256" key="1">
    <source>
        <dbReference type="ARBA" id="ARBA00004651"/>
    </source>
</evidence>
<dbReference type="InterPro" id="IPR000390">
    <property type="entry name" value="Small_drug/metabolite_transptr"/>
</dbReference>
<evidence type="ECO:0000256" key="8">
    <source>
        <dbReference type="ARBA" id="ARBA00022989"/>
    </source>
</evidence>
<dbReference type="PANTHER" id="PTHR30561">
    <property type="entry name" value="SMR FAMILY PROTON-DEPENDENT DRUG EFFLUX TRANSPORTER SUGE"/>
    <property type="match status" value="1"/>
</dbReference>
<keyword evidence="3" id="KW-0444">Lipid biosynthesis</keyword>
<evidence type="ECO:0000256" key="6">
    <source>
        <dbReference type="ARBA" id="ARBA00022692"/>
    </source>
</evidence>
<gene>
    <name evidence="13" type="ORF">DAMNIGENAA_34640</name>
</gene>
<evidence type="ECO:0000256" key="5">
    <source>
        <dbReference type="ARBA" id="ARBA00022556"/>
    </source>
</evidence>
<feature type="domain" description="EamA" evidence="12">
    <location>
        <begin position="52"/>
        <end position="119"/>
    </location>
</feature>
<dbReference type="SUPFAM" id="SSF103481">
    <property type="entry name" value="Multidrug resistance efflux transporter EmrE"/>
    <property type="match status" value="1"/>
</dbReference>
<dbReference type="EMBL" id="BSDR01000001">
    <property type="protein sequence ID" value="GLI36031.1"/>
    <property type="molecule type" value="Genomic_DNA"/>
</dbReference>
<dbReference type="Proteomes" id="UP001144372">
    <property type="component" value="Unassembled WGS sequence"/>
</dbReference>
<keyword evidence="7" id="KW-0448">Lipopolysaccharide biosynthesis</keyword>
<comment type="caution">
    <text evidence="13">The sequence shown here is derived from an EMBL/GenBank/DDBJ whole genome shotgun (WGS) entry which is preliminary data.</text>
</comment>
<sequence>MITAVMIAIIVLSNAAGDVLITRGMKGIGEITTFNPRELLSIARQVITNRDFVLGIVSLAVSFFSFLAILSWADMSFVVPATSVFYVVSILGAKFVLKEEISRLRWTGTLLVCVGVALVCLP</sequence>
<feature type="transmembrane region" description="Helical" evidence="11">
    <location>
        <begin position="52"/>
        <end position="70"/>
    </location>
</feature>
<dbReference type="PANTHER" id="PTHR30561:SF9">
    <property type="entry name" value="4-AMINO-4-DEOXY-L-ARABINOSE-PHOSPHOUNDECAPRENOL FLIPPASE SUBUNIT ARNF-RELATED"/>
    <property type="match status" value="1"/>
</dbReference>